<organism evidence="1">
    <name type="scientific">Pfiesteria piscicida</name>
    <name type="common">Phantom dinoflagellate</name>
    <dbReference type="NCBI Taxonomy" id="71001"/>
    <lineage>
        <taxon>Eukaryota</taxon>
        <taxon>Sar</taxon>
        <taxon>Alveolata</taxon>
        <taxon>Dinophyceae</taxon>
        <taxon>Peridiniales</taxon>
        <taxon>Pfiesteriaceae</taxon>
        <taxon>Pfiesteria</taxon>
    </lineage>
</organism>
<dbReference type="AlphaFoldDB" id="E8Z6D9"/>
<feature type="non-terminal residue" evidence="1">
    <location>
        <position position="1"/>
    </location>
</feature>
<accession>E8Z6D9</accession>
<proteinExistence type="evidence at transcript level"/>
<dbReference type="EMBL" id="FJ599967">
    <property type="protein sequence ID" value="ACU45019.1"/>
    <property type="molecule type" value="mRNA"/>
</dbReference>
<protein>
    <submittedName>
        <fullName evidence="1">Uncharacterized protein</fullName>
    </submittedName>
</protein>
<name>E8Z6D9_PFIPI</name>
<sequence length="30" mass="3696">FLFPLVLTSWPLRRIRLYHRIPEAVTCRNQ</sequence>
<reference evidence="1" key="1">
    <citation type="submission" date="2008-12" db="EMBL/GenBank/DDBJ databases">
        <authorList>
            <person name="Zhang H."/>
            <person name="Lin S."/>
        </authorList>
    </citation>
    <scope>NUCLEOTIDE SEQUENCE</scope>
    <source>
        <strain evidence="1">CCMP1831</strain>
    </source>
</reference>
<evidence type="ECO:0000313" key="1">
    <source>
        <dbReference type="EMBL" id="ACU45019.1"/>
    </source>
</evidence>
<reference evidence="1" key="2">
    <citation type="book" date="2010" name="PROCEEDINGS OF 13TH INTERNATIONAL CONFERENCE ON HARMFUL ALGAE" publisher="International Society For The Study of Harmful Algae" city="Hong Kong, China">
        <title>Dinoflagellate meta-transcriptomics enabled by spliced leader.</title>
        <editorList>
            <person name="Unknown A."/>
        </editorList>
        <authorList>
            <person name="Lin S."/>
            <person name="Zhang H."/>
        </authorList>
    </citation>
    <scope>NUCLEOTIDE SEQUENCE</scope>
    <source>
        <strain evidence="1">CCMP1831</strain>
    </source>
</reference>